<accession>A0A8S5NN35</accession>
<evidence type="ECO:0000313" key="1">
    <source>
        <dbReference type="EMBL" id="DAD95767.1"/>
    </source>
</evidence>
<name>A0A8S5NN35_9CAUD</name>
<proteinExistence type="predicted"/>
<sequence>MEERLGKSLVWHMLTLARMKYKLSILKGGKENV</sequence>
<dbReference type="EMBL" id="BK015200">
    <property type="protein sequence ID" value="DAD95767.1"/>
    <property type="molecule type" value="Genomic_DNA"/>
</dbReference>
<organism evidence="1">
    <name type="scientific">Siphoviridae sp. cthh925</name>
    <dbReference type="NCBI Taxonomy" id="2826425"/>
    <lineage>
        <taxon>Viruses</taxon>
        <taxon>Duplodnaviria</taxon>
        <taxon>Heunggongvirae</taxon>
        <taxon>Uroviricota</taxon>
        <taxon>Caudoviricetes</taxon>
    </lineage>
</organism>
<reference evidence="1" key="1">
    <citation type="journal article" date="2021" name="Proc. Natl. Acad. Sci. U.S.A.">
        <title>A Catalog of Tens of Thousands of Viruses from Human Metagenomes Reveals Hidden Associations with Chronic Diseases.</title>
        <authorList>
            <person name="Tisza M.J."/>
            <person name="Buck C.B."/>
        </authorList>
    </citation>
    <scope>NUCLEOTIDE SEQUENCE</scope>
    <source>
        <strain evidence="1">Cthh925</strain>
    </source>
</reference>
<protein>
    <submittedName>
        <fullName evidence="1">Uncharacterized protein</fullName>
    </submittedName>
</protein>